<evidence type="ECO:0000256" key="6">
    <source>
        <dbReference type="ARBA" id="ARBA00023136"/>
    </source>
</evidence>
<evidence type="ECO:0000256" key="1">
    <source>
        <dbReference type="ARBA" id="ARBA00008025"/>
    </source>
</evidence>
<evidence type="ECO:0000256" key="5">
    <source>
        <dbReference type="ARBA" id="ARBA00022989"/>
    </source>
</evidence>
<keyword evidence="14" id="KW-1185">Reference proteome</keyword>
<dbReference type="CDD" id="cd15843">
    <property type="entry name" value="R-SNARE"/>
    <property type="match status" value="1"/>
</dbReference>
<evidence type="ECO:0000256" key="7">
    <source>
        <dbReference type="ARBA" id="ARBA00037493"/>
    </source>
</evidence>
<dbReference type="FunFam" id="3.30.450.50:FF:000014">
    <property type="entry name" value="vesicle-associated membrane protein 727"/>
    <property type="match status" value="1"/>
</dbReference>
<dbReference type="InterPro" id="IPR011012">
    <property type="entry name" value="Longin-like_dom_sf"/>
</dbReference>
<comment type="function">
    <text evidence="7">Involved in the targeting and/or fusion of transport vesicles to their target membrane.</text>
</comment>
<feature type="domain" description="Longin" evidence="11">
    <location>
        <begin position="10"/>
        <end position="127"/>
    </location>
</feature>
<evidence type="ECO:0000259" key="12">
    <source>
        <dbReference type="PROSITE" id="PS50892"/>
    </source>
</evidence>
<dbReference type="SMART" id="SM01270">
    <property type="entry name" value="Longin"/>
    <property type="match status" value="1"/>
</dbReference>
<keyword evidence="2" id="KW-0813">Transport</keyword>
<evidence type="ECO:0000256" key="9">
    <source>
        <dbReference type="PROSITE-ProRule" id="PRU00290"/>
    </source>
</evidence>
<evidence type="ECO:0000256" key="8">
    <source>
        <dbReference type="ARBA" id="ARBA00046280"/>
    </source>
</evidence>
<sequence>MSTNSFIYSFIAKGSVVLAEYTAFSGNFSTIAVQCLEKLPSYNSKQTYACDGHSFNYLVQDGFVFLVVVNDSVGRELAFTFLERIKEDFKKQYLEEEQKSYDFDTELGLEDKFDIAYSLDKEFGPKIKEHMQYCSEHPEELSRIARVKSTLSDVRGIMIENIDKLLDRGERIELLVDKTENLRFQADSFHRQGRQLRRRMWLQSMKIKLAAFGIMFLFILIIWLSICHGFKCK</sequence>
<comment type="subcellular location">
    <subcellularLocation>
        <location evidence="8">Endomembrane system</location>
        <topology evidence="8">Single-pass type IV membrane protein</topology>
    </subcellularLocation>
</comment>
<dbReference type="InterPro" id="IPR051097">
    <property type="entry name" value="Synaptobrevin-like_transport"/>
</dbReference>
<dbReference type="GO" id="GO:0015031">
    <property type="term" value="P:protein transport"/>
    <property type="evidence" value="ECO:0007669"/>
    <property type="project" value="UniProtKB-KW"/>
</dbReference>
<dbReference type="EMBL" id="CM035432">
    <property type="protein sequence ID" value="KAH7294590.1"/>
    <property type="molecule type" value="Genomic_DNA"/>
</dbReference>
<dbReference type="Gene3D" id="1.20.5.110">
    <property type="match status" value="1"/>
</dbReference>
<dbReference type="SUPFAM" id="SSF64356">
    <property type="entry name" value="SNARE-like"/>
    <property type="match status" value="1"/>
</dbReference>
<dbReference type="FunFam" id="1.20.5.110:FF:000004">
    <property type="entry name" value="Vesicle-associated membrane protein 7"/>
    <property type="match status" value="1"/>
</dbReference>
<keyword evidence="4" id="KW-0653">Protein transport</keyword>
<dbReference type="SUPFAM" id="SSF58038">
    <property type="entry name" value="SNARE fusion complex"/>
    <property type="match status" value="1"/>
</dbReference>
<comment type="similarity">
    <text evidence="1">Belongs to the synaptobrevin family.</text>
</comment>
<dbReference type="InterPro" id="IPR010908">
    <property type="entry name" value="Longin_dom"/>
</dbReference>
<gene>
    <name evidence="13" type="ORF">KP509_27G008700</name>
</gene>
<name>A0A8T2RF60_CERRI</name>
<accession>A0A8T2RF60</accession>
<protein>
    <submittedName>
        <fullName evidence="13">Uncharacterized protein</fullName>
    </submittedName>
</protein>
<dbReference type="Pfam" id="PF13774">
    <property type="entry name" value="Longin"/>
    <property type="match status" value="1"/>
</dbReference>
<dbReference type="PRINTS" id="PR00219">
    <property type="entry name" value="SYNAPTOBREVN"/>
</dbReference>
<dbReference type="Proteomes" id="UP000825935">
    <property type="component" value="Chromosome 27"/>
</dbReference>
<dbReference type="GO" id="GO:0016020">
    <property type="term" value="C:membrane"/>
    <property type="evidence" value="ECO:0007669"/>
    <property type="project" value="InterPro"/>
</dbReference>
<dbReference type="PANTHER" id="PTHR21136:SF169">
    <property type="entry name" value="VESICLE-ASSOCIATED MEMBRANE PROTEIN 727"/>
    <property type="match status" value="1"/>
</dbReference>
<feature type="domain" description="V-SNARE coiled-coil homology" evidence="12">
    <location>
        <begin position="143"/>
        <end position="203"/>
    </location>
</feature>
<evidence type="ECO:0000256" key="3">
    <source>
        <dbReference type="ARBA" id="ARBA00022692"/>
    </source>
</evidence>
<dbReference type="Pfam" id="PF00957">
    <property type="entry name" value="Synaptobrevin"/>
    <property type="match status" value="1"/>
</dbReference>
<evidence type="ECO:0000256" key="10">
    <source>
        <dbReference type="SAM" id="Phobius"/>
    </source>
</evidence>
<dbReference type="OMA" id="KFDIAYS"/>
<organism evidence="13 14">
    <name type="scientific">Ceratopteris richardii</name>
    <name type="common">Triangle waterfern</name>
    <dbReference type="NCBI Taxonomy" id="49495"/>
    <lineage>
        <taxon>Eukaryota</taxon>
        <taxon>Viridiplantae</taxon>
        <taxon>Streptophyta</taxon>
        <taxon>Embryophyta</taxon>
        <taxon>Tracheophyta</taxon>
        <taxon>Polypodiopsida</taxon>
        <taxon>Polypodiidae</taxon>
        <taxon>Polypodiales</taxon>
        <taxon>Pteridineae</taxon>
        <taxon>Pteridaceae</taxon>
        <taxon>Parkerioideae</taxon>
        <taxon>Ceratopteris</taxon>
    </lineage>
</organism>
<evidence type="ECO:0000259" key="11">
    <source>
        <dbReference type="PROSITE" id="PS50859"/>
    </source>
</evidence>
<evidence type="ECO:0000313" key="14">
    <source>
        <dbReference type="Proteomes" id="UP000825935"/>
    </source>
</evidence>
<dbReference type="AlphaFoldDB" id="A0A8T2RF60"/>
<proteinExistence type="inferred from homology"/>
<comment type="caution">
    <text evidence="13">The sequence shown here is derived from an EMBL/GenBank/DDBJ whole genome shotgun (WGS) entry which is preliminary data.</text>
</comment>
<dbReference type="CDD" id="cd14824">
    <property type="entry name" value="Longin"/>
    <property type="match status" value="1"/>
</dbReference>
<dbReference type="InterPro" id="IPR001388">
    <property type="entry name" value="Synaptobrevin-like"/>
</dbReference>
<evidence type="ECO:0000313" key="13">
    <source>
        <dbReference type="EMBL" id="KAH7294590.1"/>
    </source>
</evidence>
<dbReference type="PANTHER" id="PTHR21136">
    <property type="entry name" value="SNARE PROTEINS"/>
    <property type="match status" value="1"/>
</dbReference>
<dbReference type="Gene3D" id="3.30.450.50">
    <property type="entry name" value="Longin domain"/>
    <property type="match status" value="1"/>
</dbReference>
<evidence type="ECO:0000256" key="2">
    <source>
        <dbReference type="ARBA" id="ARBA00022448"/>
    </source>
</evidence>
<dbReference type="GO" id="GO:0005737">
    <property type="term" value="C:cytoplasm"/>
    <property type="evidence" value="ECO:0007669"/>
    <property type="project" value="UniProtKB-ARBA"/>
</dbReference>
<dbReference type="InterPro" id="IPR042855">
    <property type="entry name" value="V_SNARE_CC"/>
</dbReference>
<dbReference type="PROSITE" id="PS50859">
    <property type="entry name" value="LONGIN"/>
    <property type="match status" value="1"/>
</dbReference>
<keyword evidence="9" id="KW-0175">Coiled coil</keyword>
<evidence type="ECO:0000256" key="4">
    <source>
        <dbReference type="ARBA" id="ARBA00022927"/>
    </source>
</evidence>
<keyword evidence="6 10" id="KW-0472">Membrane</keyword>
<dbReference type="OrthoDB" id="248747at2759"/>
<dbReference type="GO" id="GO:0016192">
    <property type="term" value="P:vesicle-mediated transport"/>
    <property type="evidence" value="ECO:0007669"/>
    <property type="project" value="InterPro"/>
</dbReference>
<keyword evidence="5 10" id="KW-1133">Transmembrane helix</keyword>
<keyword evidence="3 10" id="KW-0812">Transmembrane</keyword>
<reference evidence="13 14" key="1">
    <citation type="submission" date="2021-08" db="EMBL/GenBank/DDBJ databases">
        <title>WGS assembly of Ceratopteris richardii.</title>
        <authorList>
            <person name="Marchant D.B."/>
            <person name="Chen G."/>
            <person name="Jenkins J."/>
            <person name="Shu S."/>
            <person name="Leebens-Mack J."/>
            <person name="Grimwood J."/>
            <person name="Schmutz J."/>
            <person name="Soltis P."/>
            <person name="Soltis D."/>
            <person name="Chen Z.-H."/>
        </authorList>
    </citation>
    <scope>NUCLEOTIDE SEQUENCE [LARGE SCALE GENOMIC DNA]</scope>
    <source>
        <strain evidence="13">Whitten #5841</strain>
        <tissue evidence="13">Leaf</tissue>
    </source>
</reference>
<dbReference type="PROSITE" id="PS50892">
    <property type="entry name" value="V_SNARE"/>
    <property type="match status" value="1"/>
</dbReference>
<feature type="transmembrane region" description="Helical" evidence="10">
    <location>
        <begin position="207"/>
        <end position="226"/>
    </location>
</feature>
<dbReference type="GO" id="GO:0012505">
    <property type="term" value="C:endomembrane system"/>
    <property type="evidence" value="ECO:0007669"/>
    <property type="project" value="UniProtKB-SubCell"/>
</dbReference>